<feature type="domain" description="Wadjet protein JetD C-terminal" evidence="1">
    <location>
        <begin position="254"/>
        <end position="293"/>
    </location>
</feature>
<dbReference type="Pfam" id="PF09983">
    <property type="entry name" value="JetD_C"/>
    <property type="match status" value="1"/>
</dbReference>
<evidence type="ECO:0000313" key="2">
    <source>
        <dbReference type="EMBL" id="CBI11302.1"/>
    </source>
</evidence>
<accession>E6QVM9</accession>
<gene>
    <name evidence="2" type="ORF">CARN7_2120</name>
</gene>
<name>E6QVM9_9ZZZZ</name>
<protein>
    <recommendedName>
        <fullName evidence="1">Wadjet protein JetD C-terminal domain-containing protein</fullName>
    </recommendedName>
</protein>
<dbReference type="InterPro" id="IPR024534">
    <property type="entry name" value="JetD_C"/>
</dbReference>
<comment type="caution">
    <text evidence="2">The sequence shown here is derived from an EMBL/GenBank/DDBJ whole genome shotgun (WGS) entry which is preliminary data.</text>
</comment>
<dbReference type="AlphaFoldDB" id="E6QVM9"/>
<dbReference type="EMBL" id="CABR01000133">
    <property type="protein sequence ID" value="CBI11302.1"/>
    <property type="molecule type" value="Genomic_DNA"/>
</dbReference>
<reference evidence="2" key="1">
    <citation type="submission" date="2009-10" db="EMBL/GenBank/DDBJ databases">
        <title>Diversity of trophic interactions inside an arsenic-rich microbial ecosystem.</title>
        <authorList>
            <person name="Bertin P.N."/>
            <person name="Heinrich-Salmeron A."/>
            <person name="Pelletier E."/>
            <person name="Goulhen-Chollet F."/>
            <person name="Arsene-Ploetze F."/>
            <person name="Gallien S."/>
            <person name="Calteau A."/>
            <person name="Vallenet D."/>
            <person name="Casiot C."/>
            <person name="Chane-Woon-Ming B."/>
            <person name="Giloteaux L."/>
            <person name="Barakat M."/>
            <person name="Bonnefoy V."/>
            <person name="Bruneel O."/>
            <person name="Chandler M."/>
            <person name="Cleiss J."/>
            <person name="Duran R."/>
            <person name="Elbaz-Poulichet F."/>
            <person name="Fonknechten N."/>
            <person name="Lauga B."/>
            <person name="Mornico D."/>
            <person name="Ortet P."/>
            <person name="Schaeffer C."/>
            <person name="Siguier P."/>
            <person name="Alexander Thil Smith A."/>
            <person name="Van Dorsselaer A."/>
            <person name="Weissenbach J."/>
            <person name="Medigue C."/>
            <person name="Le Paslier D."/>
        </authorList>
    </citation>
    <scope>NUCLEOTIDE SEQUENCE</scope>
</reference>
<evidence type="ECO:0000259" key="1">
    <source>
        <dbReference type="Pfam" id="PF09983"/>
    </source>
</evidence>
<organism evidence="2">
    <name type="scientific">mine drainage metagenome</name>
    <dbReference type="NCBI Taxonomy" id="410659"/>
    <lineage>
        <taxon>unclassified sequences</taxon>
        <taxon>metagenomes</taxon>
        <taxon>ecological metagenomes</taxon>
    </lineage>
</organism>
<proteinExistence type="predicted"/>
<sequence>MSLEDSVERVRDLLVKRMGGKSYLRQKGLIEAISSDLGESALTVRQCLGRLARQSWLEGVSPEGIPFAQVKIIGYVPAAPVDPNHQRWLGVMTDKGIVARDMDALAPLSAKLADFTESDMTHILDGLLQLRYNLPDESGQHRFLVSAKYLLGSSKLLDVLPSLALRAFGITIELFPNHPLYVVVAGCASPRTVVLVENPAAFELAVTTAAIESCAFIATFGFGLSKASEDFGNQLVGMVEQHFLNAVTLVREGSKTPSVKELFAHPNITFWGDLDTAGMQIYERLAKHLPAIQLSALYEPMIEAVTLSNNRHPYVAAVGKSGQSTFQTNRDDSLMMLDYCREWAVDQEFVTAEQIVRLACKRLLVRSRKN</sequence>